<dbReference type="Gene3D" id="3.30.70.270">
    <property type="match status" value="1"/>
</dbReference>
<dbReference type="PANTHER" id="PTHR45138:SF9">
    <property type="entry name" value="DIGUANYLATE CYCLASE DGCM-RELATED"/>
    <property type="match status" value="1"/>
</dbReference>
<dbReference type="PANTHER" id="PTHR45138">
    <property type="entry name" value="REGULATORY COMPONENTS OF SENSORY TRANSDUCTION SYSTEM"/>
    <property type="match status" value="1"/>
</dbReference>
<dbReference type="AlphaFoldDB" id="A0A4S2DI52"/>
<organism evidence="2 3">
    <name type="scientific">Clostridium sartagoforme</name>
    <dbReference type="NCBI Taxonomy" id="84031"/>
    <lineage>
        <taxon>Bacteria</taxon>
        <taxon>Bacillati</taxon>
        <taxon>Bacillota</taxon>
        <taxon>Clostridia</taxon>
        <taxon>Eubacteriales</taxon>
        <taxon>Clostridiaceae</taxon>
        <taxon>Clostridium</taxon>
    </lineage>
</organism>
<reference evidence="2 3" key="1">
    <citation type="submission" date="2019-04" db="EMBL/GenBank/DDBJ databases">
        <title>Microbes associate with the intestines of laboratory mice.</title>
        <authorList>
            <person name="Navarre W."/>
            <person name="Wong E."/>
            <person name="Huang K."/>
            <person name="Tropini C."/>
            <person name="Ng K."/>
            <person name="Yu B."/>
        </authorList>
    </citation>
    <scope>NUCLEOTIDE SEQUENCE [LARGE SCALE GENOMIC DNA]</scope>
    <source>
        <strain evidence="2 3">NM50_B9-20</strain>
    </source>
</reference>
<dbReference type="GO" id="GO:0052621">
    <property type="term" value="F:diguanylate cyclase activity"/>
    <property type="evidence" value="ECO:0007669"/>
    <property type="project" value="TreeGrafter"/>
</dbReference>
<sequence length="362" mass="41530">MDDYKLKYEQTKSEYESYQRITESKLQELSTINVQYEKNLDMLSNVLFISNYVNSNLSSKNIIPIINDMIIGIIGVTQSTVYLKEEEIFVISATNGTKESIKLTGECIKYIDQHKTFILNSKIPITKDEVNKICIHSRMGVPIKVGEECIGYIVVDHTHFNFLNEFHELFLNTIANQIAIALENAILYKKIEKAAKTDSLLGIYHRRTFYEIINERLTEEDIKKYAIVMVDLDDFKKINDTLGHLFGDKVLIETTKLIREKLGPKDILARYGGEELILYIDCNCPVNEIFNKIDSIREAISKNFIQDGNIRKSITASFGLGFYPYDGDTIEAVIKTADQYLYKAKDAGKNKVLGSHKYMYVD</sequence>
<feature type="domain" description="GGDEF" evidence="1">
    <location>
        <begin position="223"/>
        <end position="357"/>
    </location>
</feature>
<dbReference type="RefSeq" id="WP_136007516.1">
    <property type="nucleotide sequence ID" value="NZ_SRYR01000007.1"/>
</dbReference>
<evidence type="ECO:0000313" key="3">
    <source>
        <dbReference type="Proteomes" id="UP000306888"/>
    </source>
</evidence>
<dbReference type="InterPro" id="IPR029787">
    <property type="entry name" value="Nucleotide_cyclase"/>
</dbReference>
<dbReference type="PROSITE" id="PS50887">
    <property type="entry name" value="GGDEF"/>
    <property type="match status" value="1"/>
</dbReference>
<evidence type="ECO:0000259" key="1">
    <source>
        <dbReference type="PROSITE" id="PS50887"/>
    </source>
</evidence>
<dbReference type="SUPFAM" id="SSF55781">
    <property type="entry name" value="GAF domain-like"/>
    <property type="match status" value="1"/>
</dbReference>
<name>A0A4S2DI52_9CLOT</name>
<dbReference type="InterPro" id="IPR000160">
    <property type="entry name" value="GGDEF_dom"/>
</dbReference>
<dbReference type="SMART" id="SM00267">
    <property type="entry name" value="GGDEF"/>
    <property type="match status" value="1"/>
</dbReference>
<dbReference type="Proteomes" id="UP000306888">
    <property type="component" value="Unassembled WGS sequence"/>
</dbReference>
<dbReference type="InterPro" id="IPR043128">
    <property type="entry name" value="Rev_trsase/Diguanyl_cyclase"/>
</dbReference>
<gene>
    <name evidence="2" type="ORF">E5347_12250</name>
</gene>
<dbReference type="InterPro" id="IPR029016">
    <property type="entry name" value="GAF-like_dom_sf"/>
</dbReference>
<dbReference type="SUPFAM" id="SSF55073">
    <property type="entry name" value="Nucleotide cyclase"/>
    <property type="match status" value="1"/>
</dbReference>
<dbReference type="NCBIfam" id="TIGR00254">
    <property type="entry name" value="GGDEF"/>
    <property type="match status" value="1"/>
</dbReference>
<dbReference type="EMBL" id="SRYR01000007">
    <property type="protein sequence ID" value="TGY41495.1"/>
    <property type="molecule type" value="Genomic_DNA"/>
</dbReference>
<keyword evidence="3" id="KW-1185">Reference proteome</keyword>
<evidence type="ECO:0000313" key="2">
    <source>
        <dbReference type="EMBL" id="TGY41495.1"/>
    </source>
</evidence>
<accession>A0A4S2DI52</accession>
<dbReference type="Gene3D" id="3.30.450.40">
    <property type="match status" value="1"/>
</dbReference>
<dbReference type="SMART" id="SM00065">
    <property type="entry name" value="GAF"/>
    <property type="match status" value="1"/>
</dbReference>
<dbReference type="Pfam" id="PF00990">
    <property type="entry name" value="GGDEF"/>
    <property type="match status" value="1"/>
</dbReference>
<dbReference type="CDD" id="cd01949">
    <property type="entry name" value="GGDEF"/>
    <property type="match status" value="1"/>
</dbReference>
<comment type="caution">
    <text evidence="2">The sequence shown here is derived from an EMBL/GenBank/DDBJ whole genome shotgun (WGS) entry which is preliminary data.</text>
</comment>
<dbReference type="OrthoDB" id="9805474at2"/>
<dbReference type="Pfam" id="PF01590">
    <property type="entry name" value="GAF"/>
    <property type="match status" value="1"/>
</dbReference>
<proteinExistence type="predicted"/>
<dbReference type="InterPro" id="IPR003018">
    <property type="entry name" value="GAF"/>
</dbReference>
<dbReference type="InterPro" id="IPR050469">
    <property type="entry name" value="Diguanylate_Cyclase"/>
</dbReference>
<protein>
    <submittedName>
        <fullName evidence="2">Sensor domain-containing diguanylate cyclase</fullName>
    </submittedName>
</protein>